<keyword evidence="2" id="KW-0732">Signal</keyword>
<organism evidence="3 4">
    <name type="scientific">Kineosphaera limosa NBRC 100340</name>
    <dbReference type="NCBI Taxonomy" id="1184609"/>
    <lineage>
        <taxon>Bacteria</taxon>
        <taxon>Bacillati</taxon>
        <taxon>Actinomycetota</taxon>
        <taxon>Actinomycetes</taxon>
        <taxon>Micrococcales</taxon>
        <taxon>Dermatophilaceae</taxon>
        <taxon>Kineosphaera</taxon>
    </lineage>
</organism>
<protein>
    <submittedName>
        <fullName evidence="3">Uncharacterized protein</fullName>
    </submittedName>
</protein>
<name>K6VIV1_9MICO</name>
<comment type="caution">
    <text evidence="3">The sequence shown here is derived from an EMBL/GenBank/DDBJ whole genome shotgun (WGS) entry which is preliminary data.</text>
</comment>
<sequence length="245" mass="26335">MLAVILGAAIAPNAAHASSGMPSSVPGDSAITSTHVSQAPRSINPNGPVSKTADLNGDGRRDTATVSLVTIRDTHQTFRLTVTTARRQAATTTFTVPCMCDSSGDRRTPRDVHLGFARVDGVPGDEIFVDLSSEPFDAWEYATYTLRNGKLQRLPAPGSGRSGLWGKAYPLMGIDGYTFSKAGRSPQVVRHELRPVRGFSHFSGTSTTYTWSRGDWVKGGVKRVEPITAKAAENTYFGFKGIAFR</sequence>
<evidence type="ECO:0000256" key="1">
    <source>
        <dbReference type="SAM" id="MobiDB-lite"/>
    </source>
</evidence>
<evidence type="ECO:0000256" key="2">
    <source>
        <dbReference type="SAM" id="SignalP"/>
    </source>
</evidence>
<evidence type="ECO:0000313" key="4">
    <source>
        <dbReference type="Proteomes" id="UP000008366"/>
    </source>
</evidence>
<gene>
    <name evidence="3" type="ORF">KILIM_032_00490</name>
</gene>
<feature type="signal peptide" evidence="2">
    <location>
        <begin position="1"/>
        <end position="17"/>
    </location>
</feature>
<dbReference type="Proteomes" id="UP000008366">
    <property type="component" value="Unassembled WGS sequence"/>
</dbReference>
<dbReference type="EMBL" id="BAHD01000032">
    <property type="protein sequence ID" value="GAB96163.1"/>
    <property type="molecule type" value="Genomic_DNA"/>
</dbReference>
<feature type="compositionally biased region" description="Polar residues" evidence="1">
    <location>
        <begin position="30"/>
        <end position="49"/>
    </location>
</feature>
<feature type="region of interest" description="Disordered" evidence="1">
    <location>
        <begin position="15"/>
        <end position="61"/>
    </location>
</feature>
<feature type="chain" id="PRO_5003895424" evidence="2">
    <location>
        <begin position="18"/>
        <end position="245"/>
    </location>
</feature>
<accession>K6VIV1</accession>
<keyword evidence="4" id="KW-1185">Reference proteome</keyword>
<dbReference type="AlphaFoldDB" id="K6VIV1"/>
<dbReference type="STRING" id="1184609.KILIM_032_00490"/>
<proteinExistence type="predicted"/>
<reference evidence="3 4" key="1">
    <citation type="submission" date="2012-08" db="EMBL/GenBank/DDBJ databases">
        <title>Whole genome shotgun sequence of Kineosphaera limosa NBRC 100340.</title>
        <authorList>
            <person name="Yoshida I."/>
            <person name="Isaki S."/>
            <person name="Hosoyama A."/>
            <person name="Tsuchikane K."/>
            <person name="Katsumata H."/>
            <person name="Ando Y."/>
            <person name="Ohji S."/>
            <person name="Hamada M."/>
            <person name="Tamura T."/>
            <person name="Yamazoe A."/>
            <person name="Yamazaki S."/>
            <person name="Fujita N."/>
        </authorList>
    </citation>
    <scope>NUCLEOTIDE SEQUENCE [LARGE SCALE GENOMIC DNA]</scope>
    <source>
        <strain evidence="3 4">NBRC 100340</strain>
    </source>
</reference>
<evidence type="ECO:0000313" key="3">
    <source>
        <dbReference type="EMBL" id="GAB96163.1"/>
    </source>
</evidence>